<dbReference type="InterPro" id="IPR010982">
    <property type="entry name" value="Lambda_DNA-bd_dom_sf"/>
</dbReference>
<dbReference type="SUPFAM" id="SSF51306">
    <property type="entry name" value="LexA/Signal peptidase"/>
    <property type="match status" value="1"/>
</dbReference>
<evidence type="ECO:0000313" key="3">
    <source>
        <dbReference type="Proteomes" id="UP000196475"/>
    </source>
</evidence>
<dbReference type="PROSITE" id="PS50943">
    <property type="entry name" value="HTH_CROC1"/>
    <property type="match status" value="1"/>
</dbReference>
<organism evidence="2 3">
    <name type="scientific">Bacillus thermozeamaize</name>
    <dbReference type="NCBI Taxonomy" id="230954"/>
    <lineage>
        <taxon>Bacteria</taxon>
        <taxon>Bacillati</taxon>
        <taxon>Bacillota</taxon>
        <taxon>Bacilli</taxon>
        <taxon>Bacillales</taxon>
        <taxon>Bacillaceae</taxon>
        <taxon>Bacillus</taxon>
    </lineage>
</organism>
<dbReference type="Gene3D" id="1.10.260.40">
    <property type="entry name" value="lambda repressor-like DNA-binding domains"/>
    <property type="match status" value="1"/>
</dbReference>
<dbReference type="InterPro" id="IPR039418">
    <property type="entry name" value="LexA-like"/>
</dbReference>
<dbReference type="PANTHER" id="PTHR33516:SF2">
    <property type="entry name" value="LEXA REPRESSOR-RELATED"/>
    <property type="match status" value="1"/>
</dbReference>
<dbReference type="Gene3D" id="2.10.109.10">
    <property type="entry name" value="Umud Fragment, subunit A"/>
    <property type="match status" value="1"/>
</dbReference>
<accession>A0A1Y3PQI8</accession>
<sequence length="214" mass="24035">MFGERLKKARKKSGMTQMELAQKLNLTDATLNRYEKGHRKPDPETLSKIAEILHVSVDWLLGRTDNPEPFPNFEELLKKMGGWPAGEMVPIPVLSVIRCGSSIYAEQNILGYEMVSADVIRGEEYFYLKVTGDSMSGVGMIPGSFVLVKRQDFVNDGEIAVVIADGNEATIKRVRFINGQVMLIPANPAYEPKLYHEKEVKIIGKVVQTMIKYD</sequence>
<dbReference type="SUPFAM" id="SSF47413">
    <property type="entry name" value="lambda repressor-like DNA-binding domains"/>
    <property type="match status" value="1"/>
</dbReference>
<name>A0A1Y3PQI8_9BACI</name>
<gene>
    <name evidence="2" type="ORF">BAA01_02335</name>
</gene>
<dbReference type="CDD" id="cd00093">
    <property type="entry name" value="HTH_XRE"/>
    <property type="match status" value="1"/>
</dbReference>
<protein>
    <recommendedName>
        <fullName evidence="1">HTH cro/C1-type domain-containing protein</fullName>
    </recommendedName>
</protein>
<dbReference type="InterPro" id="IPR015927">
    <property type="entry name" value="Peptidase_S24_S26A/B/C"/>
</dbReference>
<comment type="caution">
    <text evidence="2">The sequence shown here is derived from an EMBL/GenBank/DDBJ whole genome shotgun (WGS) entry which is preliminary data.</text>
</comment>
<feature type="domain" description="HTH cro/C1-type" evidence="1">
    <location>
        <begin position="6"/>
        <end position="60"/>
    </location>
</feature>
<dbReference type="CDD" id="cd06529">
    <property type="entry name" value="S24_LexA-like"/>
    <property type="match status" value="1"/>
</dbReference>
<dbReference type="InterPro" id="IPR050077">
    <property type="entry name" value="LexA_repressor"/>
</dbReference>
<dbReference type="Pfam" id="PF00717">
    <property type="entry name" value="Peptidase_S24"/>
    <property type="match status" value="1"/>
</dbReference>
<dbReference type="Proteomes" id="UP000196475">
    <property type="component" value="Unassembled WGS sequence"/>
</dbReference>
<dbReference type="InterPro" id="IPR001387">
    <property type="entry name" value="Cro/C1-type_HTH"/>
</dbReference>
<dbReference type="AlphaFoldDB" id="A0A1Y3PQI8"/>
<reference evidence="3" key="1">
    <citation type="submission" date="2016-06" db="EMBL/GenBank/DDBJ databases">
        <authorList>
            <person name="Nascimento L."/>
            <person name="Pereira R.V."/>
            <person name="Martins L.F."/>
            <person name="Quaggio R.B."/>
            <person name="Silva A.M."/>
            <person name="Setubal J.C."/>
        </authorList>
    </citation>
    <scope>NUCLEOTIDE SEQUENCE [LARGE SCALE GENOMIC DNA]</scope>
</reference>
<evidence type="ECO:0000313" key="2">
    <source>
        <dbReference type="EMBL" id="OUM89631.1"/>
    </source>
</evidence>
<dbReference type="SMART" id="SM00530">
    <property type="entry name" value="HTH_XRE"/>
    <property type="match status" value="1"/>
</dbReference>
<dbReference type="Pfam" id="PF01381">
    <property type="entry name" value="HTH_3"/>
    <property type="match status" value="1"/>
</dbReference>
<dbReference type="PANTHER" id="PTHR33516">
    <property type="entry name" value="LEXA REPRESSOR"/>
    <property type="match status" value="1"/>
</dbReference>
<proteinExistence type="predicted"/>
<dbReference type="GO" id="GO:0003677">
    <property type="term" value="F:DNA binding"/>
    <property type="evidence" value="ECO:0007669"/>
    <property type="project" value="InterPro"/>
</dbReference>
<evidence type="ECO:0000259" key="1">
    <source>
        <dbReference type="PROSITE" id="PS50943"/>
    </source>
</evidence>
<dbReference type="InterPro" id="IPR036286">
    <property type="entry name" value="LexA/Signal_pep-like_sf"/>
</dbReference>
<dbReference type="EMBL" id="LZRT01000036">
    <property type="protein sequence ID" value="OUM89631.1"/>
    <property type="molecule type" value="Genomic_DNA"/>
</dbReference>